<dbReference type="GO" id="GO:0005684">
    <property type="term" value="C:U2-type spliceosomal complex"/>
    <property type="evidence" value="ECO:0007669"/>
    <property type="project" value="TreeGrafter"/>
</dbReference>
<comment type="similarity">
    <text evidence="1">Belongs to the CWC16 family.</text>
</comment>
<evidence type="ECO:0000313" key="3">
    <source>
        <dbReference type="EMBL" id="KAI9639007.1"/>
    </source>
</evidence>
<feature type="compositionally biased region" description="Low complexity" evidence="2">
    <location>
        <begin position="135"/>
        <end position="148"/>
    </location>
</feature>
<feature type="region of interest" description="Disordered" evidence="2">
    <location>
        <begin position="233"/>
        <end position="282"/>
    </location>
</feature>
<dbReference type="GO" id="GO:0000398">
    <property type="term" value="P:mRNA splicing, via spliceosome"/>
    <property type="evidence" value="ECO:0007669"/>
    <property type="project" value="InterPro"/>
</dbReference>
<keyword evidence="4" id="KW-1185">Reference proteome</keyword>
<gene>
    <name evidence="3" type="ORF">MKK02DRAFT_42041</name>
</gene>
<reference evidence="3" key="1">
    <citation type="journal article" date="2022" name="G3 (Bethesda)">
        <title>High quality genome of the basidiomycete yeast Dioszegia hungarica PDD-24b-2 isolated from cloud water.</title>
        <authorList>
            <person name="Jarrige D."/>
            <person name="Haridas S."/>
            <person name="Bleykasten-Grosshans C."/>
            <person name="Joly M."/>
            <person name="Nadalig T."/>
            <person name="Sancelme M."/>
            <person name="Vuilleumier S."/>
            <person name="Grigoriev I.V."/>
            <person name="Amato P."/>
            <person name="Bringel F."/>
        </authorList>
    </citation>
    <scope>NUCLEOTIDE SEQUENCE</scope>
    <source>
        <strain evidence="3">PDD-24b-2</strain>
    </source>
</reference>
<dbReference type="PANTHER" id="PTHR12111">
    <property type="entry name" value="SPLICING FACTOR YJU2"/>
    <property type="match status" value="1"/>
</dbReference>
<evidence type="ECO:0008006" key="5">
    <source>
        <dbReference type="Google" id="ProtNLM"/>
    </source>
</evidence>
<evidence type="ECO:0000256" key="2">
    <source>
        <dbReference type="SAM" id="MobiDB-lite"/>
    </source>
</evidence>
<feature type="compositionally biased region" description="Basic and acidic residues" evidence="2">
    <location>
        <begin position="233"/>
        <end position="242"/>
    </location>
</feature>
<feature type="region of interest" description="Disordered" evidence="2">
    <location>
        <begin position="318"/>
        <end position="337"/>
    </location>
</feature>
<accession>A0AA38HFD5</accession>
<dbReference type="RefSeq" id="XP_052948784.1">
    <property type="nucleotide sequence ID" value="XM_053091814.1"/>
</dbReference>
<name>A0AA38HFD5_9TREE</name>
<evidence type="ECO:0000256" key="1">
    <source>
        <dbReference type="ARBA" id="ARBA00005595"/>
    </source>
</evidence>
<dbReference type="AlphaFoldDB" id="A0AA38HFD5"/>
<sequence>MQGFNRYIPPDYDPKKNSTLNSHQGKKHALGARAKDIDKGVLVVRFELPFNIWCESCGNHLGAGVRYNAQKKKVGNYYSTPIFAFRCKCHLCQNWFELRTDPQNAAYIVHEGAKKKDEDWNPEENGGFATHDTEAPSAADPPADPFSATEKTIDQQTWAKTKTSRITELADESDKLSFDPYAVSTSLRRKFREEKKVMLEKQGRDEGLREKYGLHEEVDLGEEDVEDGRARWEAGRERRGLPVEEEAEGSLAGAAGTPVVSARRHGKGRASDASTGASPSLAQVLRKSTKRKYDPFADAADAFLASASGTTGVRRIAGMPKRGRTEDPERTGATPAKMVSKGKGVVPILGVVGGLLAGYGSD</sequence>
<dbReference type="EMBL" id="JAKWFO010000002">
    <property type="protein sequence ID" value="KAI9639007.1"/>
    <property type="molecule type" value="Genomic_DNA"/>
</dbReference>
<protein>
    <recommendedName>
        <fullName evidence="5">DUF572-domain-containing protein</fullName>
    </recommendedName>
</protein>
<dbReference type="GO" id="GO:0071014">
    <property type="term" value="C:post-mRNA release spliceosomal complex"/>
    <property type="evidence" value="ECO:0007669"/>
    <property type="project" value="TreeGrafter"/>
</dbReference>
<feature type="compositionally biased region" description="Polar residues" evidence="2">
    <location>
        <begin position="272"/>
        <end position="281"/>
    </location>
</feature>
<evidence type="ECO:0000313" key="4">
    <source>
        <dbReference type="Proteomes" id="UP001164286"/>
    </source>
</evidence>
<dbReference type="PANTHER" id="PTHR12111:SF2">
    <property type="entry name" value="SPLICING FACTOR YJU2B-RELATED"/>
    <property type="match status" value="1"/>
</dbReference>
<dbReference type="Pfam" id="PF04502">
    <property type="entry name" value="Saf4_Yju2"/>
    <property type="match status" value="1"/>
</dbReference>
<dbReference type="GeneID" id="77731019"/>
<organism evidence="3 4">
    <name type="scientific">Dioszegia hungarica</name>
    <dbReference type="NCBI Taxonomy" id="4972"/>
    <lineage>
        <taxon>Eukaryota</taxon>
        <taxon>Fungi</taxon>
        <taxon>Dikarya</taxon>
        <taxon>Basidiomycota</taxon>
        <taxon>Agaricomycotina</taxon>
        <taxon>Tremellomycetes</taxon>
        <taxon>Tremellales</taxon>
        <taxon>Bulleribasidiaceae</taxon>
        <taxon>Dioszegia</taxon>
    </lineage>
</organism>
<dbReference type="Proteomes" id="UP001164286">
    <property type="component" value="Unassembled WGS sequence"/>
</dbReference>
<feature type="region of interest" description="Disordered" evidence="2">
    <location>
        <begin position="1"/>
        <end position="25"/>
    </location>
</feature>
<proteinExistence type="inferred from homology"/>
<feature type="region of interest" description="Disordered" evidence="2">
    <location>
        <begin position="114"/>
        <end position="162"/>
    </location>
</feature>
<comment type="caution">
    <text evidence="3">The sequence shown here is derived from an EMBL/GenBank/DDBJ whole genome shotgun (WGS) entry which is preliminary data.</text>
</comment>
<dbReference type="InterPro" id="IPR007590">
    <property type="entry name" value="Saf4/Yju2"/>
</dbReference>